<evidence type="ECO:0000313" key="2">
    <source>
        <dbReference type="Proteomes" id="UP000050741"/>
    </source>
</evidence>
<reference evidence="2" key="1">
    <citation type="submission" date="2013-12" db="EMBL/GenBank/DDBJ databases">
        <authorList>
            <person name="Aslett M."/>
        </authorList>
    </citation>
    <scope>NUCLEOTIDE SEQUENCE [LARGE SCALE GENOMIC DNA]</scope>
    <source>
        <strain evidence="2">Lindley</strain>
    </source>
</reference>
<sequence>MTNSYFLTQLDERNRLVRTKASPPLPGFAKDAKSAAQRASTSLTHENPTKTLQNPTKTLQNPKKNVANHCLYFLSYCGYRQRRIAQQYVHGGAFRTQQLGYGNHVHYRQAAVYSKADDRFCIGGGQCLVFKWLVLNYV</sequence>
<organism evidence="2 3">
    <name type="scientific">Globodera pallida</name>
    <name type="common">Potato cyst nematode worm</name>
    <name type="synonym">Heterodera pallida</name>
    <dbReference type="NCBI Taxonomy" id="36090"/>
    <lineage>
        <taxon>Eukaryota</taxon>
        <taxon>Metazoa</taxon>
        <taxon>Ecdysozoa</taxon>
        <taxon>Nematoda</taxon>
        <taxon>Chromadorea</taxon>
        <taxon>Rhabditida</taxon>
        <taxon>Tylenchina</taxon>
        <taxon>Tylenchomorpha</taxon>
        <taxon>Tylenchoidea</taxon>
        <taxon>Heteroderidae</taxon>
        <taxon>Heteroderinae</taxon>
        <taxon>Globodera</taxon>
    </lineage>
</organism>
<reference evidence="2" key="2">
    <citation type="submission" date="2014-05" db="EMBL/GenBank/DDBJ databases">
        <title>The genome and life-stage specific transcriptomes of Globodera pallida elucidate key aspects of plant parasitism by a cyst nematode.</title>
        <authorList>
            <person name="Cotton J.A."/>
            <person name="Lilley C.J."/>
            <person name="Jones L.M."/>
            <person name="Kikuchi T."/>
            <person name="Reid A.J."/>
            <person name="Thorpe P."/>
            <person name="Tsai I.J."/>
            <person name="Beasley H."/>
            <person name="Blok V."/>
            <person name="Cock P.J.A."/>
            <person name="Van den Akker S.E."/>
            <person name="Holroyd N."/>
            <person name="Hunt M."/>
            <person name="Mantelin S."/>
            <person name="Naghra H."/>
            <person name="Pain A."/>
            <person name="Palomares-Rius J.E."/>
            <person name="Zarowiecki M."/>
            <person name="Berriman M."/>
            <person name="Jones J.T."/>
            <person name="Urwin P.E."/>
        </authorList>
    </citation>
    <scope>NUCLEOTIDE SEQUENCE [LARGE SCALE GENOMIC DNA]</scope>
    <source>
        <strain evidence="2">Lindley</strain>
    </source>
</reference>
<keyword evidence="2" id="KW-1185">Reference proteome</keyword>
<name>A0A183BRT2_GLOPA</name>
<protein>
    <submittedName>
        <fullName evidence="3">Uncharacterized protein</fullName>
    </submittedName>
</protein>
<dbReference type="AlphaFoldDB" id="A0A183BRT2"/>
<reference evidence="3" key="3">
    <citation type="submission" date="2016-06" db="UniProtKB">
        <authorList>
            <consortium name="WormBaseParasite"/>
        </authorList>
    </citation>
    <scope>IDENTIFICATION</scope>
</reference>
<feature type="compositionally biased region" description="Polar residues" evidence="1">
    <location>
        <begin position="37"/>
        <end position="60"/>
    </location>
</feature>
<evidence type="ECO:0000256" key="1">
    <source>
        <dbReference type="SAM" id="MobiDB-lite"/>
    </source>
</evidence>
<feature type="region of interest" description="Disordered" evidence="1">
    <location>
        <begin position="20"/>
        <end position="60"/>
    </location>
</feature>
<proteinExistence type="predicted"/>
<dbReference type="WBParaSite" id="GPLIN_000331800">
    <property type="protein sequence ID" value="GPLIN_000331800"/>
    <property type="gene ID" value="GPLIN_000331800"/>
</dbReference>
<dbReference type="Proteomes" id="UP000050741">
    <property type="component" value="Unassembled WGS sequence"/>
</dbReference>
<accession>A0A183BRT2</accession>
<evidence type="ECO:0000313" key="3">
    <source>
        <dbReference type="WBParaSite" id="GPLIN_000331800"/>
    </source>
</evidence>